<gene>
    <name evidence="10" type="ORF">RFI_05274</name>
</gene>
<dbReference type="GO" id="GO:0012505">
    <property type="term" value="C:endomembrane system"/>
    <property type="evidence" value="ECO:0007669"/>
    <property type="project" value="UniProtKB-SubCell"/>
</dbReference>
<feature type="domain" description="Vacuolar sorting receptor thioredoxin-like" evidence="9">
    <location>
        <begin position="83"/>
        <end position="283"/>
    </location>
</feature>
<dbReference type="OrthoDB" id="10045365at2759"/>
<keyword evidence="6" id="KW-0472">Membrane</keyword>
<keyword evidence="2" id="KW-0812">Transmembrane</keyword>
<evidence type="ECO:0000256" key="8">
    <source>
        <dbReference type="ARBA" id="ARBA00037847"/>
    </source>
</evidence>
<evidence type="ECO:0000256" key="2">
    <source>
        <dbReference type="ARBA" id="ARBA00022692"/>
    </source>
</evidence>
<evidence type="ECO:0000256" key="7">
    <source>
        <dbReference type="ARBA" id="ARBA00023180"/>
    </source>
</evidence>
<evidence type="ECO:0000256" key="5">
    <source>
        <dbReference type="ARBA" id="ARBA00022989"/>
    </source>
</evidence>
<evidence type="ECO:0000313" key="11">
    <source>
        <dbReference type="Proteomes" id="UP000023152"/>
    </source>
</evidence>
<evidence type="ECO:0000256" key="1">
    <source>
        <dbReference type="ARBA" id="ARBA00004479"/>
    </source>
</evidence>
<protein>
    <recommendedName>
        <fullName evidence="9">Vacuolar sorting receptor thioredoxin-like domain-containing protein</fullName>
    </recommendedName>
</protein>
<evidence type="ECO:0000256" key="3">
    <source>
        <dbReference type="ARBA" id="ARBA00022729"/>
    </source>
</evidence>
<keyword evidence="11" id="KW-1185">Reference proteome</keyword>
<dbReference type="Proteomes" id="UP000023152">
    <property type="component" value="Unassembled WGS sequence"/>
</dbReference>
<dbReference type="GO" id="GO:0016020">
    <property type="term" value="C:membrane"/>
    <property type="evidence" value="ECO:0007669"/>
    <property type="project" value="UniProtKB-SubCell"/>
</dbReference>
<name>X6P2Q6_RETFI</name>
<accession>X6P2Q6</accession>
<keyword evidence="3" id="KW-0732">Signal</keyword>
<comment type="caution">
    <text evidence="10">The sequence shown here is derived from an EMBL/GenBank/DDBJ whole genome shotgun (WGS) entry which is preliminary data.</text>
</comment>
<evidence type="ECO:0000259" key="9">
    <source>
        <dbReference type="Pfam" id="PF25011"/>
    </source>
</evidence>
<proteinExistence type="predicted"/>
<dbReference type="InterPro" id="IPR056858">
    <property type="entry name" value="VSR_TRX"/>
</dbReference>
<dbReference type="Pfam" id="PF25011">
    <property type="entry name" value="VSR_TRX"/>
    <property type="match status" value="1"/>
</dbReference>
<organism evidence="10 11">
    <name type="scientific">Reticulomyxa filosa</name>
    <dbReference type="NCBI Taxonomy" id="46433"/>
    <lineage>
        <taxon>Eukaryota</taxon>
        <taxon>Sar</taxon>
        <taxon>Rhizaria</taxon>
        <taxon>Retaria</taxon>
        <taxon>Foraminifera</taxon>
        <taxon>Monothalamids</taxon>
        <taxon>Reticulomyxidae</taxon>
        <taxon>Reticulomyxa</taxon>
    </lineage>
</organism>
<reference evidence="10 11" key="1">
    <citation type="journal article" date="2013" name="Curr. Biol.">
        <title>The Genome of the Foraminiferan Reticulomyxa filosa.</title>
        <authorList>
            <person name="Glockner G."/>
            <person name="Hulsmann N."/>
            <person name="Schleicher M."/>
            <person name="Noegel A.A."/>
            <person name="Eichinger L."/>
            <person name="Gallinger C."/>
            <person name="Pawlowski J."/>
            <person name="Sierra R."/>
            <person name="Euteneuer U."/>
            <person name="Pillet L."/>
            <person name="Moustafa A."/>
            <person name="Platzer M."/>
            <person name="Groth M."/>
            <person name="Szafranski K."/>
            <person name="Schliwa M."/>
        </authorList>
    </citation>
    <scope>NUCLEOTIDE SEQUENCE [LARGE SCALE GENOMIC DNA]</scope>
</reference>
<dbReference type="PANTHER" id="PTHR22702">
    <property type="entry name" value="PROTEASE-ASSOCIATED DOMAIN-CONTAINING PROTEIN"/>
    <property type="match status" value="1"/>
</dbReference>
<dbReference type="AlphaFoldDB" id="X6P2Q6"/>
<feature type="non-terminal residue" evidence="10">
    <location>
        <position position="292"/>
    </location>
</feature>
<keyword evidence="7" id="KW-0325">Glycoprotein</keyword>
<sequence>MYLYILLQISVSKDQKYVALIIVYVQHNDKWIAFTNASTLMSALNVSNWDPINITKTRYPDPSEMNWVIARLEWGLPHPDGRVEYELWTSANDPQTVKFKQNWRNTALNLEYKNYTTFAPHVYTINGSYWRCDTGTFRCGKQCTNSGRYCAVDPEGVFFKNILILITCDVSSGLNGMDVVQENLRSTCVWKLRESLLSLYSQTHNESYWWDYVNLWNSNCWQTNNTVETFTANCSYQQMNALVDNQSLSLWVQQCVTDSGGYDYVGGSNTILDEELSLQSSSGTTFFFFANY</sequence>
<dbReference type="EMBL" id="ASPP01004653">
    <property type="protein sequence ID" value="ETO31842.1"/>
    <property type="molecule type" value="Genomic_DNA"/>
</dbReference>
<keyword evidence="5" id="KW-1133">Transmembrane helix</keyword>
<keyword evidence="4" id="KW-0677">Repeat</keyword>
<evidence type="ECO:0000256" key="6">
    <source>
        <dbReference type="ARBA" id="ARBA00023136"/>
    </source>
</evidence>
<dbReference type="PANTHER" id="PTHR22702:SF1">
    <property type="entry name" value="PROTEASE-ASSOCIATED DOMAIN-CONTAINING PROTEIN 1"/>
    <property type="match status" value="1"/>
</dbReference>
<comment type="subcellular location">
    <subcellularLocation>
        <location evidence="8">Endomembrane system</location>
        <topology evidence="8">Single-pass membrane protein</topology>
    </subcellularLocation>
    <subcellularLocation>
        <location evidence="1">Membrane</location>
        <topology evidence="1">Single-pass type I membrane protein</topology>
    </subcellularLocation>
</comment>
<evidence type="ECO:0000256" key="4">
    <source>
        <dbReference type="ARBA" id="ARBA00022737"/>
    </source>
</evidence>
<evidence type="ECO:0000313" key="10">
    <source>
        <dbReference type="EMBL" id="ETO31842.1"/>
    </source>
</evidence>